<reference evidence="14 15" key="1">
    <citation type="submission" date="2024-10" db="EMBL/GenBank/DDBJ databases">
        <title>Updated reference genomes for cyclostephanoid diatoms.</title>
        <authorList>
            <person name="Roberts W.R."/>
            <person name="Alverson A.J."/>
        </authorList>
    </citation>
    <scope>NUCLEOTIDE SEQUENCE [LARGE SCALE GENOMIC DNA]</scope>
    <source>
        <strain evidence="14 15">AJA276-08</strain>
    </source>
</reference>
<proteinExistence type="predicted"/>
<keyword evidence="6" id="KW-0223">Dioxygenase</keyword>
<feature type="domain" description="ShKT" evidence="13">
    <location>
        <begin position="171"/>
        <end position="206"/>
    </location>
</feature>
<keyword evidence="15" id="KW-1185">Reference proteome</keyword>
<dbReference type="AlphaFoldDB" id="A0ABD3NAW0"/>
<evidence type="ECO:0000256" key="1">
    <source>
        <dbReference type="ARBA" id="ARBA00001961"/>
    </source>
</evidence>
<dbReference type="PROSITE" id="PS51471">
    <property type="entry name" value="FE2OG_OXY"/>
    <property type="match status" value="2"/>
</dbReference>
<dbReference type="GO" id="GO:0051213">
    <property type="term" value="F:dioxygenase activity"/>
    <property type="evidence" value="ECO:0007669"/>
    <property type="project" value="UniProtKB-KW"/>
</dbReference>
<evidence type="ECO:0000313" key="14">
    <source>
        <dbReference type="EMBL" id="KAL3769845.1"/>
    </source>
</evidence>
<evidence type="ECO:0000256" key="6">
    <source>
        <dbReference type="ARBA" id="ARBA00022964"/>
    </source>
</evidence>
<comment type="cofactor">
    <cofactor evidence="1">
        <name>L-ascorbate</name>
        <dbReference type="ChEBI" id="CHEBI:38290"/>
    </cofactor>
</comment>
<dbReference type="InterPro" id="IPR005123">
    <property type="entry name" value="Oxoglu/Fe-dep_dioxygenase_dom"/>
</dbReference>
<dbReference type="InterPro" id="IPR003582">
    <property type="entry name" value="ShKT_dom"/>
</dbReference>
<feature type="compositionally biased region" description="Basic and acidic residues" evidence="11">
    <location>
        <begin position="55"/>
        <end position="66"/>
    </location>
</feature>
<sequence length="946" mass="104542">MTSASASSAGMDEDAPARSAGTIDVGSCDGGGDGLSGECVAPAAGGTRIVVEKGGGTRDPDHDPPPRSKNSPVDVSIRNDSPHRADVHFDDGRFGRVVGTAGPNGGTIRISSFVGHGFFITMHGAREGLVDPDTDEQYSFTVRADGEGGGGGSSEHLFVVPRDAAPSVTRCKDRYSVCAREAERGECTRNPGWMIVNCCKSCDDKEGYGPLVDPDVRCDPSRLNATSPAWESGGLDDLFARWATDDRYKAYGPRAMSSPGGVYGAERDGPWVLVFDDFVAEYEIEQLLEGASYGNGFQRSTDQGQVVGGSGETVKKISSTRTSSNAWCRKRCEDLPGVKSVTERIEEVTGISQNHYESFQILRYEEGQFYRRHHDSSDGKSNKPAGHRILTFFLYLNDVEEGGETRFTTLDIDVKPKKGRALVWPSVLNDDPNRSDQRMYHEAKEVIKGTKYAANFWMRRPGGGGDPHRRRDGGGGARSRSRSPQVEECPRRRFHPKRLVPPRRRPLRRRFGRVVGTAGPNGGTIRISSFVGHGFFITMHGAREGLVDPDTDEQYSFTVRADGEGGGGGSSEHLFVVPRDAAPSVTRCKDRYSVCAREAERGECTRNPGWMIVNCCKSCDDKEGYGPLVDPDVRCDPSRLNATSPAWESGGLDDLFARWATDDRYKAYGPRAMSSPGGVYGAERDGPWVLVFDDFVAEYEIEQLLEGASYGNGFQRSTDQGQVVGGSGETVKKISSTRTSSNAWCRKRCEDLPGVKSVTERIEEVRGEMIVGPVRNEALMSMPQNDAEQLFRVPYVHPYAKVESENIIIAPVTGISQNHYESFQILRYEEGQFYRRHHDSSDGKSNKPAGHRILTFFLYLNDVEEGGETRFTTLDIDVKPKKGRALVWPSVLNDDPNRSDQRMYHEAKEVIKGTKYAANFWIHQYDFKNANLWGWQVLSYLLGIWM</sequence>
<name>A0ABD3NAW0_9STRA</name>
<protein>
    <recommendedName>
        <fullName evidence="16">Fe2OG dioxygenase domain-containing protein</fullName>
    </recommendedName>
</protein>
<dbReference type="EMBL" id="JALLAZ020001644">
    <property type="protein sequence ID" value="KAL3769845.1"/>
    <property type="molecule type" value="Genomic_DNA"/>
</dbReference>
<evidence type="ECO:0000256" key="10">
    <source>
        <dbReference type="ARBA" id="ARBA00023136"/>
    </source>
</evidence>
<evidence type="ECO:0000256" key="3">
    <source>
        <dbReference type="ARBA" id="ARBA00004308"/>
    </source>
</evidence>
<dbReference type="InterPro" id="IPR006620">
    <property type="entry name" value="Pro_4_hyd_alph"/>
</dbReference>
<keyword evidence="10" id="KW-0472">Membrane</keyword>
<accession>A0ABD3NAW0</accession>
<feature type="domain" description="Fe2OG dioxygenase" evidence="12">
    <location>
        <begin position="355"/>
        <end position="460"/>
    </location>
</feature>
<evidence type="ECO:0000259" key="12">
    <source>
        <dbReference type="PROSITE" id="PS51471"/>
    </source>
</evidence>
<dbReference type="Pfam" id="PF13640">
    <property type="entry name" value="2OG-FeII_Oxy_3"/>
    <property type="match status" value="2"/>
</dbReference>
<evidence type="ECO:0000256" key="8">
    <source>
        <dbReference type="ARBA" id="ARBA00023002"/>
    </source>
</evidence>
<evidence type="ECO:0000256" key="4">
    <source>
        <dbReference type="ARBA" id="ARBA00022692"/>
    </source>
</evidence>
<evidence type="ECO:0000256" key="5">
    <source>
        <dbReference type="ARBA" id="ARBA00022723"/>
    </source>
</evidence>
<keyword evidence="9" id="KW-0408">Iron</keyword>
<feature type="domain" description="ShKT" evidence="13">
    <location>
        <begin position="588"/>
        <end position="623"/>
    </location>
</feature>
<dbReference type="PANTHER" id="PTHR10869:SF233">
    <property type="entry name" value="FE2OG DIOXYGENASE DOMAIN-CONTAINING PROTEIN"/>
    <property type="match status" value="1"/>
</dbReference>
<gene>
    <name evidence="14" type="ORF">ACHAW5_000717</name>
</gene>
<evidence type="ECO:0000256" key="7">
    <source>
        <dbReference type="ARBA" id="ARBA00022989"/>
    </source>
</evidence>
<dbReference type="Proteomes" id="UP001530315">
    <property type="component" value="Unassembled WGS sequence"/>
</dbReference>
<evidence type="ECO:0008006" key="16">
    <source>
        <dbReference type="Google" id="ProtNLM"/>
    </source>
</evidence>
<evidence type="ECO:0000313" key="15">
    <source>
        <dbReference type="Proteomes" id="UP001530315"/>
    </source>
</evidence>
<keyword evidence="8" id="KW-0560">Oxidoreductase</keyword>
<evidence type="ECO:0000256" key="11">
    <source>
        <dbReference type="SAM" id="MobiDB-lite"/>
    </source>
</evidence>
<dbReference type="InterPro" id="IPR044862">
    <property type="entry name" value="Pro_4_hyd_alph_FE2OG_OXY"/>
</dbReference>
<feature type="compositionally biased region" description="Basic residues" evidence="11">
    <location>
        <begin position="492"/>
        <end position="507"/>
    </location>
</feature>
<dbReference type="GO" id="GO:0012505">
    <property type="term" value="C:endomembrane system"/>
    <property type="evidence" value="ECO:0007669"/>
    <property type="project" value="UniProtKB-SubCell"/>
</dbReference>
<dbReference type="GO" id="GO:0016020">
    <property type="term" value="C:membrane"/>
    <property type="evidence" value="ECO:0007669"/>
    <property type="project" value="UniProtKB-SubCell"/>
</dbReference>
<dbReference type="FunFam" id="2.60.120.620:FF:000031">
    <property type="entry name" value="Predicted protein"/>
    <property type="match status" value="1"/>
</dbReference>
<comment type="caution">
    <text evidence="14">The sequence shown here is derived from an EMBL/GenBank/DDBJ whole genome shotgun (WGS) entry which is preliminary data.</text>
</comment>
<evidence type="ECO:0000259" key="13">
    <source>
        <dbReference type="PROSITE" id="PS51670"/>
    </source>
</evidence>
<evidence type="ECO:0000256" key="9">
    <source>
        <dbReference type="ARBA" id="ARBA00023004"/>
    </source>
</evidence>
<dbReference type="InterPro" id="IPR045054">
    <property type="entry name" value="P4HA-like"/>
</dbReference>
<feature type="domain" description="Fe2OG dioxygenase" evidence="12">
    <location>
        <begin position="819"/>
        <end position="924"/>
    </location>
</feature>
<organism evidence="14 15">
    <name type="scientific">Stephanodiscus triporus</name>
    <dbReference type="NCBI Taxonomy" id="2934178"/>
    <lineage>
        <taxon>Eukaryota</taxon>
        <taxon>Sar</taxon>
        <taxon>Stramenopiles</taxon>
        <taxon>Ochrophyta</taxon>
        <taxon>Bacillariophyta</taxon>
        <taxon>Coscinodiscophyceae</taxon>
        <taxon>Thalassiosirophycidae</taxon>
        <taxon>Stephanodiscales</taxon>
        <taxon>Stephanodiscaceae</taxon>
        <taxon>Stephanodiscus</taxon>
    </lineage>
</organism>
<dbReference type="PANTHER" id="PTHR10869">
    <property type="entry name" value="PROLYL 4-HYDROXYLASE ALPHA SUBUNIT"/>
    <property type="match status" value="1"/>
</dbReference>
<keyword evidence="7" id="KW-1133">Transmembrane helix</keyword>
<dbReference type="Gene3D" id="2.60.120.620">
    <property type="entry name" value="q2cbj1_9rhob like domain"/>
    <property type="match status" value="2"/>
</dbReference>
<dbReference type="SMART" id="SM00702">
    <property type="entry name" value="P4Hc"/>
    <property type="match status" value="2"/>
</dbReference>
<keyword evidence="4" id="KW-0812">Transmembrane</keyword>
<evidence type="ECO:0000256" key="2">
    <source>
        <dbReference type="ARBA" id="ARBA00004167"/>
    </source>
</evidence>
<feature type="region of interest" description="Disordered" evidence="11">
    <location>
        <begin position="1"/>
        <end position="88"/>
    </location>
</feature>
<feature type="region of interest" description="Disordered" evidence="11">
    <location>
        <begin position="458"/>
        <end position="507"/>
    </location>
</feature>
<keyword evidence="5" id="KW-0479">Metal-binding</keyword>
<dbReference type="GO" id="GO:0046872">
    <property type="term" value="F:metal ion binding"/>
    <property type="evidence" value="ECO:0007669"/>
    <property type="project" value="UniProtKB-KW"/>
</dbReference>
<comment type="subcellular location">
    <subcellularLocation>
        <location evidence="3">Endomembrane system</location>
    </subcellularLocation>
    <subcellularLocation>
        <location evidence="2">Membrane</location>
        <topology evidence="2">Single-pass membrane protein</topology>
    </subcellularLocation>
</comment>
<dbReference type="PROSITE" id="PS51670">
    <property type="entry name" value="SHKT"/>
    <property type="match status" value="2"/>
</dbReference>